<accession>A0A4Y2UQ33</accession>
<evidence type="ECO:0000313" key="2">
    <source>
        <dbReference type="EMBL" id="GBO14322.1"/>
    </source>
</evidence>
<dbReference type="OrthoDB" id="5800391at2759"/>
<feature type="transmembrane region" description="Helical" evidence="1">
    <location>
        <begin position="33"/>
        <end position="58"/>
    </location>
</feature>
<feature type="transmembrane region" description="Helical" evidence="1">
    <location>
        <begin position="154"/>
        <end position="171"/>
    </location>
</feature>
<sequence>MLSQYLKDQRDYSSLKQISVPCFIRDYSFLHKIILLAESALSLQIFWLLSSLFTSLFVLFSANLRFNSSSPLIADLEYIIFAALQGISFFVVILFVAQVNEEDEELRHEVKDVTFQLKRWIRTEESYEALLLFLESKRPLALTASGLFQFKKNLLLTSALEFLLLTIYLYYNSIESTLNRINWIQLFSLCICDIRGWLKK</sequence>
<feature type="transmembrane region" description="Helical" evidence="1">
    <location>
        <begin position="183"/>
        <end position="198"/>
    </location>
</feature>
<reference evidence="2 3" key="1">
    <citation type="journal article" date="2019" name="Sci. Rep.">
        <title>Orb-weaving spider Araneus ventricosus genome elucidates the spidroin gene catalogue.</title>
        <authorList>
            <person name="Kono N."/>
            <person name="Nakamura H."/>
            <person name="Ohtoshi R."/>
            <person name="Moran D.A.P."/>
            <person name="Shinohara A."/>
            <person name="Yoshida Y."/>
            <person name="Fujiwara M."/>
            <person name="Mori M."/>
            <person name="Tomita M."/>
            <person name="Arakawa K."/>
        </authorList>
    </citation>
    <scope>NUCLEOTIDE SEQUENCE [LARGE SCALE GENOMIC DNA]</scope>
</reference>
<keyword evidence="1" id="KW-0812">Transmembrane</keyword>
<proteinExistence type="predicted"/>
<dbReference type="EMBL" id="BGPR01038471">
    <property type="protein sequence ID" value="GBO14322.1"/>
    <property type="molecule type" value="Genomic_DNA"/>
</dbReference>
<organism evidence="2 3">
    <name type="scientific">Araneus ventricosus</name>
    <name type="common">Orbweaver spider</name>
    <name type="synonym">Epeira ventricosa</name>
    <dbReference type="NCBI Taxonomy" id="182803"/>
    <lineage>
        <taxon>Eukaryota</taxon>
        <taxon>Metazoa</taxon>
        <taxon>Ecdysozoa</taxon>
        <taxon>Arthropoda</taxon>
        <taxon>Chelicerata</taxon>
        <taxon>Arachnida</taxon>
        <taxon>Araneae</taxon>
        <taxon>Araneomorphae</taxon>
        <taxon>Entelegynae</taxon>
        <taxon>Araneoidea</taxon>
        <taxon>Araneidae</taxon>
        <taxon>Araneus</taxon>
    </lineage>
</organism>
<gene>
    <name evidence="2" type="ORF">AVEN_168689_1</name>
</gene>
<feature type="transmembrane region" description="Helical" evidence="1">
    <location>
        <begin position="78"/>
        <end position="97"/>
    </location>
</feature>
<dbReference type="Proteomes" id="UP000499080">
    <property type="component" value="Unassembled WGS sequence"/>
</dbReference>
<keyword evidence="3" id="KW-1185">Reference proteome</keyword>
<evidence type="ECO:0000313" key="3">
    <source>
        <dbReference type="Proteomes" id="UP000499080"/>
    </source>
</evidence>
<name>A0A4Y2UQ33_ARAVE</name>
<dbReference type="AlphaFoldDB" id="A0A4Y2UQ33"/>
<keyword evidence="1" id="KW-1133">Transmembrane helix</keyword>
<protein>
    <recommendedName>
        <fullName evidence="4">Gustatory receptor</fullName>
    </recommendedName>
</protein>
<keyword evidence="1" id="KW-0472">Membrane</keyword>
<comment type="caution">
    <text evidence="2">The sequence shown here is derived from an EMBL/GenBank/DDBJ whole genome shotgun (WGS) entry which is preliminary data.</text>
</comment>
<evidence type="ECO:0008006" key="4">
    <source>
        <dbReference type="Google" id="ProtNLM"/>
    </source>
</evidence>
<evidence type="ECO:0000256" key="1">
    <source>
        <dbReference type="SAM" id="Phobius"/>
    </source>
</evidence>